<dbReference type="GO" id="GO:0016020">
    <property type="term" value="C:membrane"/>
    <property type="evidence" value="ECO:0007669"/>
    <property type="project" value="UniProtKB-SubCell"/>
</dbReference>
<evidence type="ECO:0000313" key="6">
    <source>
        <dbReference type="EMBL" id="MCV5626252.1"/>
    </source>
</evidence>
<dbReference type="Gene3D" id="2.40.50.100">
    <property type="match status" value="1"/>
</dbReference>
<protein>
    <submittedName>
        <fullName evidence="6">Efflux RND transporter periplasmic adaptor subunit</fullName>
    </submittedName>
</protein>
<keyword evidence="3" id="KW-1133">Transmembrane helix</keyword>
<proteinExistence type="predicted"/>
<dbReference type="PANTHER" id="PTHR30386:SF26">
    <property type="entry name" value="TRANSPORT PROTEIN COMB"/>
    <property type="match status" value="1"/>
</dbReference>
<feature type="coiled-coil region" evidence="5">
    <location>
        <begin position="43"/>
        <end position="84"/>
    </location>
</feature>
<dbReference type="InterPro" id="IPR050739">
    <property type="entry name" value="MFP"/>
</dbReference>
<evidence type="ECO:0000256" key="1">
    <source>
        <dbReference type="ARBA" id="ARBA00004167"/>
    </source>
</evidence>
<accession>A0AAP3A4S2</accession>
<evidence type="ECO:0000256" key="2">
    <source>
        <dbReference type="ARBA" id="ARBA00022692"/>
    </source>
</evidence>
<keyword evidence="2" id="KW-0812">Transmembrane</keyword>
<dbReference type="EMBL" id="JAOVKC010001360">
    <property type="protein sequence ID" value="MCV5626252.1"/>
    <property type="molecule type" value="Genomic_DNA"/>
</dbReference>
<evidence type="ECO:0000313" key="7">
    <source>
        <dbReference type="Proteomes" id="UP001208624"/>
    </source>
</evidence>
<gene>
    <name evidence="6" type="ORF">OFN31_31985</name>
</gene>
<comment type="caution">
    <text evidence="6">The sequence shown here is derived from an EMBL/GenBank/DDBJ whole genome shotgun (WGS) entry which is preliminary data.</text>
</comment>
<comment type="subcellular location">
    <subcellularLocation>
        <location evidence="1">Membrane</location>
        <topology evidence="1">Single-pass membrane protein</topology>
    </subcellularLocation>
</comment>
<keyword evidence="5" id="KW-0175">Coiled coil</keyword>
<keyword evidence="4" id="KW-0472">Membrane</keyword>
<dbReference type="Proteomes" id="UP001208624">
    <property type="component" value="Unassembled WGS sequence"/>
</dbReference>
<organism evidence="6 7">
    <name type="scientific">Escherichia coli</name>
    <dbReference type="NCBI Taxonomy" id="562"/>
    <lineage>
        <taxon>Bacteria</taxon>
        <taxon>Pseudomonadati</taxon>
        <taxon>Pseudomonadota</taxon>
        <taxon>Gammaproteobacteria</taxon>
        <taxon>Enterobacterales</taxon>
        <taxon>Enterobacteriaceae</taxon>
        <taxon>Escherichia</taxon>
    </lineage>
</organism>
<evidence type="ECO:0000256" key="3">
    <source>
        <dbReference type="ARBA" id="ARBA00022989"/>
    </source>
</evidence>
<sequence>SEVAGRIEEIYVNAGDYVRKGQPLVRLDPTQLQAQEQAQFAAVQAALSDVQSARTQVAAAENQVAQAQQNFAAAEAALAQARQQV</sequence>
<feature type="non-terminal residue" evidence="6">
    <location>
        <position position="1"/>
    </location>
</feature>
<dbReference type="PANTHER" id="PTHR30386">
    <property type="entry name" value="MEMBRANE FUSION SUBUNIT OF EMRAB-TOLC MULTIDRUG EFFLUX PUMP"/>
    <property type="match status" value="1"/>
</dbReference>
<feature type="non-terminal residue" evidence="6">
    <location>
        <position position="85"/>
    </location>
</feature>
<evidence type="ECO:0000256" key="5">
    <source>
        <dbReference type="SAM" id="Coils"/>
    </source>
</evidence>
<dbReference type="SUPFAM" id="SSF111369">
    <property type="entry name" value="HlyD-like secretion proteins"/>
    <property type="match status" value="1"/>
</dbReference>
<reference evidence="6" key="1">
    <citation type="submission" date="2023-06" db="EMBL/GenBank/DDBJ databases">
        <title>Deciphering the underlying mechanisms mediating the transmission of blaNDM gene from human to animals in China.</title>
        <authorList>
            <person name="Chen K."/>
            <person name="Chen S."/>
        </authorList>
    </citation>
    <scope>NUCLEOTIDE SEQUENCE</scope>
    <source>
        <strain evidence="6">1199</strain>
    </source>
</reference>
<dbReference type="AlphaFoldDB" id="A0AAP3A4S2"/>
<evidence type="ECO:0000256" key="4">
    <source>
        <dbReference type="ARBA" id="ARBA00023136"/>
    </source>
</evidence>
<name>A0AAP3A4S2_ECOLX</name>